<organism evidence="12 13">
    <name type="scientific">Notothenia coriiceps</name>
    <name type="common">black rockcod</name>
    <dbReference type="NCBI Taxonomy" id="8208"/>
    <lineage>
        <taxon>Eukaryota</taxon>
        <taxon>Metazoa</taxon>
        <taxon>Chordata</taxon>
        <taxon>Craniata</taxon>
        <taxon>Vertebrata</taxon>
        <taxon>Euteleostomi</taxon>
        <taxon>Actinopterygii</taxon>
        <taxon>Neopterygii</taxon>
        <taxon>Teleostei</taxon>
        <taxon>Neoteleostei</taxon>
        <taxon>Acanthomorphata</taxon>
        <taxon>Eupercaria</taxon>
        <taxon>Perciformes</taxon>
        <taxon>Notothenioidei</taxon>
        <taxon>Nototheniidae</taxon>
        <taxon>Notothenia</taxon>
    </lineage>
</organism>
<comment type="subcellular location">
    <subcellularLocation>
        <location evidence="1">Sarcoplasmic reticulum lumen</location>
    </subcellularLocation>
    <subcellularLocation>
        <location evidence="8">Sarcoplasmic reticulum membrane</location>
        <topology evidence="8">Peripheral membrane protein</topology>
    </subcellularLocation>
</comment>
<protein>
    <recommendedName>
        <fullName evidence="9">Sarcalumenin</fullName>
    </recommendedName>
</protein>
<dbReference type="Pfam" id="PF25787">
    <property type="entry name" value="HTH_SB"/>
    <property type="match status" value="1"/>
</dbReference>
<dbReference type="InterPro" id="IPR036388">
    <property type="entry name" value="WH-like_DNA-bd_sf"/>
</dbReference>
<keyword evidence="5" id="KW-0342">GTP-binding</keyword>
<proteinExistence type="predicted"/>
<dbReference type="PANTHER" id="PTHR43681:SF1">
    <property type="entry name" value="SARCALUMENIN"/>
    <property type="match status" value="1"/>
</dbReference>
<dbReference type="InterPro" id="IPR051943">
    <property type="entry name" value="TRAFAC_Dynamin-like_GTPase"/>
</dbReference>
<evidence type="ECO:0000259" key="11">
    <source>
        <dbReference type="PROSITE" id="PS51718"/>
    </source>
</evidence>
<feature type="domain" description="Dynamin-type G" evidence="11">
    <location>
        <begin position="69"/>
        <end position="325"/>
    </location>
</feature>
<evidence type="ECO:0000256" key="6">
    <source>
        <dbReference type="ARBA" id="ARBA00023136"/>
    </source>
</evidence>
<dbReference type="OrthoDB" id="422720at2759"/>
<evidence type="ECO:0000256" key="1">
    <source>
        <dbReference type="ARBA" id="ARBA00004564"/>
    </source>
</evidence>
<evidence type="ECO:0000256" key="8">
    <source>
        <dbReference type="ARBA" id="ARBA00060448"/>
    </source>
</evidence>
<evidence type="ECO:0000256" key="7">
    <source>
        <dbReference type="ARBA" id="ARBA00023180"/>
    </source>
</evidence>
<dbReference type="InterPro" id="IPR045063">
    <property type="entry name" value="Dynamin_N"/>
</dbReference>
<reference evidence="13" key="1">
    <citation type="submission" date="2025-08" db="UniProtKB">
        <authorList>
            <consortium name="RefSeq"/>
        </authorList>
    </citation>
    <scope>IDENTIFICATION</scope>
    <source>
        <tissue evidence="13">Muscle</tissue>
    </source>
</reference>
<dbReference type="Proteomes" id="UP000504611">
    <property type="component" value="Unplaced"/>
</dbReference>
<evidence type="ECO:0000256" key="2">
    <source>
        <dbReference type="ARBA" id="ARBA00022729"/>
    </source>
</evidence>
<dbReference type="Gene3D" id="1.10.10.10">
    <property type="entry name" value="Winged helix-like DNA-binding domain superfamily/Winged helix DNA-binding domain"/>
    <property type="match status" value="1"/>
</dbReference>
<dbReference type="PANTHER" id="PTHR43681">
    <property type="entry name" value="TRANSMEMBRANE GTPASE FZO"/>
    <property type="match status" value="1"/>
</dbReference>
<dbReference type="SUPFAM" id="SSF52540">
    <property type="entry name" value="P-loop containing nucleoside triphosphate hydrolases"/>
    <property type="match status" value="1"/>
</dbReference>
<dbReference type="PROSITE" id="PS51718">
    <property type="entry name" value="G_DYNAMIN_2"/>
    <property type="match status" value="1"/>
</dbReference>
<evidence type="ECO:0000313" key="13">
    <source>
        <dbReference type="RefSeq" id="XP_010778188.1"/>
    </source>
</evidence>
<dbReference type="KEGG" id="ncc:104952971"/>
<evidence type="ECO:0000256" key="9">
    <source>
        <dbReference type="ARBA" id="ARBA00074933"/>
    </source>
</evidence>
<keyword evidence="4" id="KW-0703">Sarcoplasmic reticulum</keyword>
<keyword evidence="6" id="KW-0472">Membrane</keyword>
<sequence length="480" mass="54591">MGKTKELSKDLRDQTVDLHLAGIGYKTISKQLGEKVTTKAFSPYILSQLEHVSRIDVVWDEYFPESLKAETHSKRGKGVHRRVESSSVIPGNWPEFLRIEDKKAELFFFLATSVTALNTGAEPTTSEYTVIMHGEKFRSVEGLVMAADSSRSFSPLEKFGQGFLERLVGIEMPHKLLERVTFVDTPGVIENRKQQERGYPYNDVCQWFIDRADLIFQVFDPTKLDVGAELEMLFKQMKGRESQIRLILNKADSLSTQNLMRVYGALFWSMAPLMKVTEPPRVYVSSFWPQDYAADTSRELFMKEETSLLEDLNQVIENQMENKIAFIRQHGIRVRIHALLVDRYLQTFNDKLGWFSDPYEVFQDIVSDPDKYYIFKTILAKTNVSKFDLPNKEAYQDFFGVNPVSGFKQLSSHCSWSGGCLLEKLERAISHELPALLSSVSKAADKPAPVKAAPAPPPPLPGTCEGPGCEGKPKNRWRKQ</sequence>
<evidence type="ECO:0000256" key="3">
    <source>
        <dbReference type="ARBA" id="ARBA00022741"/>
    </source>
</evidence>
<dbReference type="InterPro" id="IPR057667">
    <property type="entry name" value="HTH_SB"/>
</dbReference>
<dbReference type="GeneID" id="104952971"/>
<dbReference type="CDD" id="cd09913">
    <property type="entry name" value="EHD"/>
    <property type="match status" value="1"/>
</dbReference>
<dbReference type="AlphaFoldDB" id="A0A6I9NTI2"/>
<accession>A0A6I9NTI2</accession>
<dbReference type="InterPro" id="IPR030381">
    <property type="entry name" value="G_DYNAMIN_dom"/>
</dbReference>
<dbReference type="FunFam" id="3.40.50.300:FF:000635">
    <property type="entry name" value="Sarcalumenin, putative"/>
    <property type="match status" value="1"/>
</dbReference>
<gene>
    <name evidence="13" type="primary">LOC104952971</name>
</gene>
<dbReference type="Pfam" id="PF00350">
    <property type="entry name" value="Dynamin_N"/>
    <property type="match status" value="1"/>
</dbReference>
<evidence type="ECO:0000256" key="5">
    <source>
        <dbReference type="ARBA" id="ARBA00023134"/>
    </source>
</evidence>
<dbReference type="GO" id="GO:0033018">
    <property type="term" value="C:sarcoplasmic reticulum lumen"/>
    <property type="evidence" value="ECO:0007669"/>
    <property type="project" value="UniProtKB-SubCell"/>
</dbReference>
<dbReference type="Gene3D" id="3.40.50.300">
    <property type="entry name" value="P-loop containing nucleotide triphosphate hydrolases"/>
    <property type="match status" value="1"/>
</dbReference>
<keyword evidence="3" id="KW-0547">Nucleotide-binding</keyword>
<feature type="region of interest" description="Disordered" evidence="10">
    <location>
        <begin position="447"/>
        <end position="480"/>
    </location>
</feature>
<dbReference type="InterPro" id="IPR027417">
    <property type="entry name" value="P-loop_NTPase"/>
</dbReference>
<keyword evidence="2" id="KW-0732">Signal</keyword>
<evidence type="ECO:0000256" key="4">
    <source>
        <dbReference type="ARBA" id="ARBA00022951"/>
    </source>
</evidence>
<dbReference type="GO" id="GO:0033017">
    <property type="term" value="C:sarcoplasmic reticulum membrane"/>
    <property type="evidence" value="ECO:0007669"/>
    <property type="project" value="UniProtKB-SubCell"/>
</dbReference>
<evidence type="ECO:0000313" key="12">
    <source>
        <dbReference type="Proteomes" id="UP000504611"/>
    </source>
</evidence>
<dbReference type="RefSeq" id="XP_010778188.1">
    <property type="nucleotide sequence ID" value="XM_010779886.1"/>
</dbReference>
<keyword evidence="7" id="KW-0325">Glycoprotein</keyword>
<dbReference type="Gene3D" id="1.10.268.20">
    <property type="match status" value="1"/>
</dbReference>
<name>A0A6I9NTI2_9TELE</name>
<dbReference type="GO" id="GO:0005525">
    <property type="term" value="F:GTP binding"/>
    <property type="evidence" value="ECO:0007669"/>
    <property type="project" value="InterPro"/>
</dbReference>
<evidence type="ECO:0000256" key="10">
    <source>
        <dbReference type="SAM" id="MobiDB-lite"/>
    </source>
</evidence>
<keyword evidence="12" id="KW-1185">Reference proteome</keyword>